<feature type="compositionally biased region" description="Low complexity" evidence="1">
    <location>
        <begin position="51"/>
        <end position="71"/>
    </location>
</feature>
<comment type="caution">
    <text evidence="3">The sequence shown here is derived from an EMBL/GenBank/DDBJ whole genome shotgun (WGS) entry which is preliminary data.</text>
</comment>
<name>A0A9D1LE88_9FIRM</name>
<evidence type="ECO:0000313" key="3">
    <source>
        <dbReference type="EMBL" id="HIU35457.1"/>
    </source>
</evidence>
<dbReference type="AlphaFoldDB" id="A0A9D1LE88"/>
<evidence type="ECO:0000256" key="2">
    <source>
        <dbReference type="SAM" id="SignalP"/>
    </source>
</evidence>
<accession>A0A9D1LE88</accession>
<keyword evidence="2" id="KW-0732">Signal</keyword>
<protein>
    <recommendedName>
        <fullName evidence="5">Lipoprotein</fullName>
    </recommendedName>
</protein>
<proteinExistence type="predicted"/>
<feature type="chain" id="PRO_5039466926" description="Lipoprotein" evidence="2">
    <location>
        <begin position="25"/>
        <end position="193"/>
    </location>
</feature>
<feature type="signal peptide" evidence="2">
    <location>
        <begin position="1"/>
        <end position="24"/>
    </location>
</feature>
<organism evidence="3 4">
    <name type="scientific">Candidatus Fimenecus excrementigallinarum</name>
    <dbReference type="NCBI Taxonomy" id="2840816"/>
    <lineage>
        <taxon>Bacteria</taxon>
        <taxon>Bacillati</taxon>
        <taxon>Bacillota</taxon>
        <taxon>Clostridia</taxon>
        <taxon>Candidatus Fimenecus</taxon>
    </lineage>
</organism>
<dbReference type="Proteomes" id="UP000824071">
    <property type="component" value="Unassembled WGS sequence"/>
</dbReference>
<reference evidence="3" key="1">
    <citation type="submission" date="2020-10" db="EMBL/GenBank/DDBJ databases">
        <authorList>
            <person name="Gilroy R."/>
        </authorList>
    </citation>
    <scope>NUCLEOTIDE SEQUENCE</scope>
    <source>
        <strain evidence="3">ChiGjej1B1-19959</strain>
    </source>
</reference>
<reference evidence="3" key="2">
    <citation type="journal article" date="2021" name="PeerJ">
        <title>Extensive microbial diversity within the chicken gut microbiome revealed by metagenomics and culture.</title>
        <authorList>
            <person name="Gilroy R."/>
            <person name="Ravi A."/>
            <person name="Getino M."/>
            <person name="Pursley I."/>
            <person name="Horton D.L."/>
            <person name="Alikhan N.F."/>
            <person name="Baker D."/>
            <person name="Gharbi K."/>
            <person name="Hall N."/>
            <person name="Watson M."/>
            <person name="Adriaenssens E.M."/>
            <person name="Foster-Nyarko E."/>
            <person name="Jarju S."/>
            <person name="Secka A."/>
            <person name="Antonio M."/>
            <person name="Oren A."/>
            <person name="Chaudhuri R.R."/>
            <person name="La Ragione R."/>
            <person name="Hildebrand F."/>
            <person name="Pallen M.J."/>
        </authorList>
    </citation>
    <scope>NUCLEOTIDE SEQUENCE</scope>
    <source>
        <strain evidence="3">ChiGjej1B1-19959</strain>
    </source>
</reference>
<evidence type="ECO:0008006" key="5">
    <source>
        <dbReference type="Google" id="ProtNLM"/>
    </source>
</evidence>
<feature type="region of interest" description="Disordered" evidence="1">
    <location>
        <begin position="51"/>
        <end position="78"/>
    </location>
</feature>
<evidence type="ECO:0000313" key="4">
    <source>
        <dbReference type="Proteomes" id="UP000824071"/>
    </source>
</evidence>
<evidence type="ECO:0000256" key="1">
    <source>
        <dbReference type="SAM" id="MobiDB-lite"/>
    </source>
</evidence>
<gene>
    <name evidence="3" type="ORF">IAC53_02480</name>
</gene>
<dbReference type="EMBL" id="DVMW01000024">
    <property type="protein sequence ID" value="HIU35457.1"/>
    <property type="molecule type" value="Genomic_DNA"/>
</dbReference>
<sequence>MRKAFRIFAALGLAFLLLCACAHTEEPVPTAAPGTTAPAAATTAAPALTEPAPTAAPETTAAAAAPEQTEPYNLTLPEGDYTTLFTDDPNNKFIRAVSEKYGVDASLLACAYTEPASDSNQVWQFSGKTDAAGKLRRSASTLKYVYMVTDDCKTIQRTGGLTGNDGYSAAAGFVVFQTAKQLVLPQFEAQLNA</sequence>
<dbReference type="PROSITE" id="PS51257">
    <property type="entry name" value="PROKAR_LIPOPROTEIN"/>
    <property type="match status" value="1"/>
</dbReference>